<proteinExistence type="inferred from homology"/>
<evidence type="ECO:0000256" key="7">
    <source>
        <dbReference type="ARBA" id="ARBA00023158"/>
    </source>
</evidence>
<dbReference type="PANTHER" id="PTHR15975:SF0">
    <property type="entry name" value="CCR4-NOT TRANSCRIPTION COMPLEX SUBUNIT 11"/>
    <property type="match status" value="1"/>
</dbReference>
<keyword evidence="8" id="KW-0804">Transcription</keyword>
<keyword evidence="11" id="KW-1185">Reference proteome</keyword>
<evidence type="ECO:0000256" key="9">
    <source>
        <dbReference type="ARBA" id="ARBA00023242"/>
    </source>
</evidence>
<dbReference type="AlphaFoldDB" id="A0A1X2G4G7"/>
<evidence type="ECO:0000256" key="4">
    <source>
        <dbReference type="ARBA" id="ARBA00014872"/>
    </source>
</evidence>
<comment type="similarity">
    <text evidence="3">Belongs to the CNOT11 family.</text>
</comment>
<dbReference type="GO" id="GO:0030014">
    <property type="term" value="C:CCR4-NOT complex"/>
    <property type="evidence" value="ECO:0007669"/>
    <property type="project" value="InterPro"/>
</dbReference>
<comment type="caution">
    <text evidence="10">The sequence shown here is derived from an EMBL/GenBank/DDBJ whole genome shotgun (WGS) entry which is preliminary data.</text>
</comment>
<dbReference type="Pfam" id="PF10155">
    <property type="entry name" value="CNOT11"/>
    <property type="match status" value="1"/>
</dbReference>
<evidence type="ECO:0000256" key="2">
    <source>
        <dbReference type="ARBA" id="ARBA00004496"/>
    </source>
</evidence>
<dbReference type="Proteomes" id="UP000242146">
    <property type="component" value="Unassembled WGS sequence"/>
</dbReference>
<evidence type="ECO:0000313" key="11">
    <source>
        <dbReference type="Proteomes" id="UP000242146"/>
    </source>
</evidence>
<keyword evidence="9" id="KW-0539">Nucleus</keyword>
<dbReference type="GO" id="GO:0005737">
    <property type="term" value="C:cytoplasm"/>
    <property type="evidence" value="ECO:0007669"/>
    <property type="project" value="UniProtKB-SubCell"/>
</dbReference>
<comment type="subcellular location">
    <subcellularLocation>
        <location evidence="2">Cytoplasm</location>
    </subcellularLocation>
    <subcellularLocation>
        <location evidence="1">Nucleus</location>
    </subcellularLocation>
</comment>
<evidence type="ECO:0000256" key="6">
    <source>
        <dbReference type="ARBA" id="ARBA00023015"/>
    </source>
</evidence>
<dbReference type="GO" id="GO:0005634">
    <property type="term" value="C:nucleus"/>
    <property type="evidence" value="ECO:0007669"/>
    <property type="project" value="UniProtKB-SubCell"/>
</dbReference>
<name>A0A1X2G4G7_9FUNG</name>
<accession>A0A1X2G4G7</accession>
<dbReference type="InterPro" id="IPR019312">
    <property type="entry name" value="CNOT11"/>
</dbReference>
<dbReference type="PANTHER" id="PTHR15975">
    <property type="entry name" value="CCR4-NOT TRANSCRIPTION COMPLEX SUBUNIT 11"/>
    <property type="match status" value="1"/>
</dbReference>
<evidence type="ECO:0000256" key="5">
    <source>
        <dbReference type="ARBA" id="ARBA00022490"/>
    </source>
</evidence>
<dbReference type="GO" id="GO:0031047">
    <property type="term" value="P:regulatory ncRNA-mediated gene silencing"/>
    <property type="evidence" value="ECO:0007669"/>
    <property type="project" value="UniProtKB-KW"/>
</dbReference>
<reference evidence="10 11" key="1">
    <citation type="submission" date="2016-07" db="EMBL/GenBank/DDBJ databases">
        <title>Pervasive Adenine N6-methylation of Active Genes in Fungi.</title>
        <authorList>
            <consortium name="DOE Joint Genome Institute"/>
            <person name="Mondo S.J."/>
            <person name="Dannebaum R.O."/>
            <person name="Kuo R.C."/>
            <person name="Labutti K."/>
            <person name="Haridas S."/>
            <person name="Kuo A."/>
            <person name="Salamov A."/>
            <person name="Ahrendt S.R."/>
            <person name="Lipzen A."/>
            <person name="Sullivan W."/>
            <person name="Andreopoulos W.B."/>
            <person name="Clum A."/>
            <person name="Lindquist E."/>
            <person name="Daum C."/>
            <person name="Ramamoorthy G.K."/>
            <person name="Gryganskyi A."/>
            <person name="Culley D."/>
            <person name="Magnuson J.K."/>
            <person name="James T.Y."/>
            <person name="O'Malley M.A."/>
            <person name="Stajich J.E."/>
            <person name="Spatafora J.W."/>
            <person name="Visel A."/>
            <person name="Grigoriev I.V."/>
        </authorList>
    </citation>
    <scope>NUCLEOTIDE SEQUENCE [LARGE SCALE GENOMIC DNA]</scope>
    <source>
        <strain evidence="10 11">NRRL 3301</strain>
    </source>
</reference>
<keyword evidence="6" id="KW-0805">Transcription regulation</keyword>
<evidence type="ECO:0000313" key="10">
    <source>
        <dbReference type="EMBL" id="ORX44754.1"/>
    </source>
</evidence>
<dbReference type="EMBL" id="MCGT01000046">
    <property type="protein sequence ID" value="ORX44754.1"/>
    <property type="molecule type" value="Genomic_DNA"/>
</dbReference>
<dbReference type="OrthoDB" id="10265389at2759"/>
<protein>
    <recommendedName>
        <fullName evidence="4">CCR4-NOT transcription complex subunit 11</fullName>
    </recommendedName>
</protein>
<keyword evidence="7" id="KW-0943">RNA-mediated gene silencing</keyword>
<evidence type="ECO:0000256" key="1">
    <source>
        <dbReference type="ARBA" id="ARBA00004123"/>
    </source>
</evidence>
<gene>
    <name evidence="10" type="ORF">DM01DRAFT_1178345</name>
</gene>
<dbReference type="STRING" id="101127.A0A1X2G4G7"/>
<evidence type="ECO:0000256" key="8">
    <source>
        <dbReference type="ARBA" id="ARBA00023163"/>
    </source>
</evidence>
<organism evidence="10 11">
    <name type="scientific">Hesseltinella vesiculosa</name>
    <dbReference type="NCBI Taxonomy" id="101127"/>
    <lineage>
        <taxon>Eukaryota</taxon>
        <taxon>Fungi</taxon>
        <taxon>Fungi incertae sedis</taxon>
        <taxon>Mucoromycota</taxon>
        <taxon>Mucoromycotina</taxon>
        <taxon>Mucoromycetes</taxon>
        <taxon>Mucorales</taxon>
        <taxon>Cunninghamellaceae</taxon>
        <taxon>Hesseltinella</taxon>
    </lineage>
</organism>
<sequence>MQDHVEAIAYLASLLQDATTRTLTIREIKILTQVSKDLPLLLYQLPLQLEQIHLLVDRNQMLAMEVVPVLLMGPLAERYWDALVQHTVSTNTLEVIHHCLITRSVPVQRELIHLTVDLAIITCTEADYTHEEKYVRTFLKFIQSLHDHQLVDYANHVPGLQSFCIQFLHIRGVSALYKTISNIQVQE</sequence>
<keyword evidence="5" id="KW-0963">Cytoplasm</keyword>
<evidence type="ECO:0000256" key="3">
    <source>
        <dbReference type="ARBA" id="ARBA00008030"/>
    </source>
</evidence>